<protein>
    <recommendedName>
        <fullName evidence="3">F-box domain-containing protein</fullName>
    </recommendedName>
</protein>
<accession>A0A8H5FY76</accession>
<sequence>MESPSQAFYEFPTEIIHLILGHLQTSSGGKHYLKLCSLVSHSWTFPAQSCLFSDVQLVFDNEERVYHFLELCSRSDTNLPLCVKSLRLWRGNNRAQDDSSTLLLDRFLQCRVTKGKLLLDLFQNLVTLELGRIEHWRLSDKAKKVLLSRFQTVLKLQLCNVVFGSVNDFQDFTYSFPRLESIKLVDVSLRKEDVSARRPAHQRHSSSSGSRFENVLPLLRNPLQIFKMSGSPRSSFSFDFNDPSLDIEPVLRPPSELQSISLTVDLDGLPLFINALTPCSTLRSLTFRVTYGVSFECAEALGKLVESSLSLQQMNIDVHSFSMNDLDPRFKHLGRVQRSSLRKLYLNFHNTPYIIPFLARLIVPPNGFDSPLETVVIKEETQTDLEEIDDFLQGPCFSSIQEIRCTASVRVYPRHCRGDAEFTRPDEDTAPIFMMAEKIETLRERMPNCNAREILTIKEHYYQ</sequence>
<dbReference type="EMBL" id="JAACJM010000064">
    <property type="protein sequence ID" value="KAF5353128.1"/>
    <property type="molecule type" value="Genomic_DNA"/>
</dbReference>
<evidence type="ECO:0000313" key="1">
    <source>
        <dbReference type="EMBL" id="KAF5353128.1"/>
    </source>
</evidence>
<dbReference type="Proteomes" id="UP000559256">
    <property type="component" value="Unassembled WGS sequence"/>
</dbReference>
<name>A0A8H5FY76_9AGAR</name>
<dbReference type="AlphaFoldDB" id="A0A8H5FY76"/>
<evidence type="ECO:0000313" key="2">
    <source>
        <dbReference type="Proteomes" id="UP000559256"/>
    </source>
</evidence>
<keyword evidence="2" id="KW-1185">Reference proteome</keyword>
<comment type="caution">
    <text evidence="1">The sequence shown here is derived from an EMBL/GenBank/DDBJ whole genome shotgun (WGS) entry which is preliminary data.</text>
</comment>
<reference evidence="1 2" key="1">
    <citation type="journal article" date="2020" name="ISME J.">
        <title>Uncovering the hidden diversity of litter-decomposition mechanisms in mushroom-forming fungi.</title>
        <authorList>
            <person name="Floudas D."/>
            <person name="Bentzer J."/>
            <person name="Ahren D."/>
            <person name="Johansson T."/>
            <person name="Persson P."/>
            <person name="Tunlid A."/>
        </authorList>
    </citation>
    <scope>NUCLEOTIDE SEQUENCE [LARGE SCALE GENOMIC DNA]</scope>
    <source>
        <strain evidence="1 2">CBS 291.85</strain>
    </source>
</reference>
<organism evidence="1 2">
    <name type="scientific">Tetrapyrgos nigripes</name>
    <dbReference type="NCBI Taxonomy" id="182062"/>
    <lineage>
        <taxon>Eukaryota</taxon>
        <taxon>Fungi</taxon>
        <taxon>Dikarya</taxon>
        <taxon>Basidiomycota</taxon>
        <taxon>Agaricomycotina</taxon>
        <taxon>Agaricomycetes</taxon>
        <taxon>Agaricomycetidae</taxon>
        <taxon>Agaricales</taxon>
        <taxon>Marasmiineae</taxon>
        <taxon>Marasmiaceae</taxon>
        <taxon>Tetrapyrgos</taxon>
    </lineage>
</organism>
<proteinExistence type="predicted"/>
<dbReference type="SUPFAM" id="SSF52047">
    <property type="entry name" value="RNI-like"/>
    <property type="match status" value="1"/>
</dbReference>
<gene>
    <name evidence="1" type="ORF">D9758_008804</name>
</gene>
<evidence type="ECO:0008006" key="3">
    <source>
        <dbReference type="Google" id="ProtNLM"/>
    </source>
</evidence>